<name>A0A540UVL0_9BACL</name>
<evidence type="ECO:0000259" key="2">
    <source>
        <dbReference type="Pfam" id="PF03787"/>
    </source>
</evidence>
<dbReference type="EMBL" id="VIGD01000028">
    <property type="protein sequence ID" value="TQE88534.1"/>
    <property type="molecule type" value="Genomic_DNA"/>
</dbReference>
<dbReference type="OrthoDB" id="9789361at2"/>
<dbReference type="PANTHER" id="PTHR36700:SF1">
    <property type="entry name" value="CRISPR SYSTEM CMR SUBUNIT CMR4"/>
    <property type="match status" value="1"/>
</dbReference>
<keyword evidence="4" id="KW-1185">Reference proteome</keyword>
<dbReference type="NCBIfam" id="TIGR02580">
    <property type="entry name" value="cas_RAMP_Cmr4"/>
    <property type="match status" value="1"/>
</dbReference>
<organism evidence="3 4">
    <name type="scientific">Ureibacillus terrenus</name>
    <dbReference type="NCBI Taxonomy" id="118246"/>
    <lineage>
        <taxon>Bacteria</taxon>
        <taxon>Bacillati</taxon>
        <taxon>Bacillota</taxon>
        <taxon>Bacilli</taxon>
        <taxon>Bacillales</taxon>
        <taxon>Caryophanaceae</taxon>
        <taxon>Ureibacillus</taxon>
    </lineage>
</organism>
<feature type="domain" description="CRISPR type III-associated protein" evidence="2">
    <location>
        <begin position="10"/>
        <end position="292"/>
    </location>
</feature>
<dbReference type="GO" id="GO:0051607">
    <property type="term" value="P:defense response to virus"/>
    <property type="evidence" value="ECO:0007669"/>
    <property type="project" value="UniProtKB-KW"/>
</dbReference>
<dbReference type="InterPro" id="IPR013410">
    <property type="entry name" value="CRISPR-assoc_RAMP_Cmr4"/>
</dbReference>
<keyword evidence="1" id="KW-0051">Antiviral defense</keyword>
<dbReference type="InterPro" id="IPR005537">
    <property type="entry name" value="RAMP_III_fam"/>
</dbReference>
<dbReference type="PANTHER" id="PTHR36700">
    <property type="entry name" value="CRISPR SYSTEM CMR SUBUNIT CMR4"/>
    <property type="match status" value="1"/>
</dbReference>
<evidence type="ECO:0000313" key="4">
    <source>
        <dbReference type="Proteomes" id="UP000315753"/>
    </source>
</evidence>
<evidence type="ECO:0000256" key="1">
    <source>
        <dbReference type="ARBA" id="ARBA00023118"/>
    </source>
</evidence>
<reference evidence="3 4" key="1">
    <citation type="submission" date="2019-06" db="EMBL/GenBank/DDBJ databases">
        <title>Genome sequence of Ureibacillus terrenus.</title>
        <authorList>
            <person name="Maclea K.S."/>
            <person name="Simoes M."/>
        </authorList>
    </citation>
    <scope>NUCLEOTIDE SEQUENCE [LARGE SCALE GENOMIC DNA]</scope>
    <source>
        <strain evidence="3 4">ATCC BAA-384</strain>
    </source>
</reference>
<comment type="caution">
    <text evidence="3">The sequence shown here is derived from an EMBL/GenBank/DDBJ whole genome shotgun (WGS) entry which is preliminary data.</text>
</comment>
<dbReference type="AlphaFoldDB" id="A0A540UVL0"/>
<gene>
    <name evidence="3" type="primary">cmr4</name>
    <name evidence="3" type="ORF">FKZ59_13610</name>
</gene>
<protein>
    <submittedName>
        <fullName evidence="3">Type III-B CRISPR module RAMP protein Cmr4</fullName>
    </submittedName>
</protein>
<dbReference type="RefSeq" id="WP_141603297.1">
    <property type="nucleotide sequence ID" value="NZ_VIGD01000028.1"/>
</dbReference>
<evidence type="ECO:0000313" key="3">
    <source>
        <dbReference type="EMBL" id="TQE88534.1"/>
    </source>
</evidence>
<dbReference type="Pfam" id="PF03787">
    <property type="entry name" value="RAMPs"/>
    <property type="match status" value="1"/>
</dbReference>
<proteinExistence type="predicted"/>
<dbReference type="Proteomes" id="UP000315753">
    <property type="component" value="Unassembled WGS sequence"/>
</dbReference>
<sequence length="304" mass="33932">MYSIAKPFLLHAITSVHAGSGSEIGIVDLPIQREKHTNYPKIESSSLKGALRSHFEMDPEVDESKLELVFGSKPDKNKENTDNENNTQASAIAFSDARLLLFPIRSLKGVFVWITCPQVINRFNDDLTAFTQDLSIEKLEVPKENTVSSDLMMVGGNKIVLEEYTFSVTIDEKTQKLAKQLEKLIGDALTVDLASRIVVLSDNDFANFVTFSTEVNARVKIGETGTVDSGALWYEENVPPETMFYSYLFIGNVRGNGTKDLSTSEQVQQFMKNHMPSVFQLGGNYTIGKGIMRTIWLDRGDNDE</sequence>
<accession>A0A540UVL0</accession>